<feature type="chain" id="PRO_5008098255" evidence="3">
    <location>
        <begin position="24"/>
        <end position="426"/>
    </location>
</feature>
<gene>
    <name evidence="4" type="ORF">AYL99_11360</name>
</gene>
<evidence type="ECO:0000313" key="5">
    <source>
        <dbReference type="Proteomes" id="UP000078343"/>
    </source>
</evidence>
<organism evidence="4 5">
    <name type="scientific">Fonsecaea erecta</name>
    <dbReference type="NCBI Taxonomy" id="1367422"/>
    <lineage>
        <taxon>Eukaryota</taxon>
        <taxon>Fungi</taxon>
        <taxon>Dikarya</taxon>
        <taxon>Ascomycota</taxon>
        <taxon>Pezizomycotina</taxon>
        <taxon>Eurotiomycetes</taxon>
        <taxon>Chaetothyriomycetidae</taxon>
        <taxon>Chaetothyriales</taxon>
        <taxon>Herpotrichiellaceae</taxon>
        <taxon>Fonsecaea</taxon>
    </lineage>
</organism>
<feature type="transmembrane region" description="Helical" evidence="2">
    <location>
        <begin position="341"/>
        <end position="367"/>
    </location>
</feature>
<dbReference type="AlphaFoldDB" id="A0A178Z396"/>
<dbReference type="GeneID" id="30015528"/>
<evidence type="ECO:0000256" key="3">
    <source>
        <dbReference type="SAM" id="SignalP"/>
    </source>
</evidence>
<dbReference type="RefSeq" id="XP_018687626.1">
    <property type="nucleotide sequence ID" value="XM_018842866.1"/>
</dbReference>
<feature type="signal peptide" evidence="3">
    <location>
        <begin position="1"/>
        <end position="23"/>
    </location>
</feature>
<feature type="region of interest" description="Disordered" evidence="1">
    <location>
        <begin position="405"/>
        <end position="426"/>
    </location>
</feature>
<name>A0A178Z396_9EURO</name>
<dbReference type="EMBL" id="LVYI01000014">
    <property type="protein sequence ID" value="OAP54259.1"/>
    <property type="molecule type" value="Genomic_DNA"/>
</dbReference>
<dbReference type="Proteomes" id="UP000078343">
    <property type="component" value="Unassembled WGS sequence"/>
</dbReference>
<keyword evidence="2" id="KW-1133">Transmembrane helix</keyword>
<comment type="caution">
    <text evidence="4">The sequence shown here is derived from an EMBL/GenBank/DDBJ whole genome shotgun (WGS) entry which is preliminary data.</text>
</comment>
<evidence type="ECO:0000313" key="4">
    <source>
        <dbReference type="EMBL" id="OAP54259.1"/>
    </source>
</evidence>
<protein>
    <submittedName>
        <fullName evidence="4">Uncharacterized protein</fullName>
    </submittedName>
</protein>
<keyword evidence="3" id="KW-0732">Signal</keyword>
<accession>A0A178Z396</accession>
<keyword evidence="2" id="KW-0472">Membrane</keyword>
<sequence>MVPFAGLLALMAACLMLFQEKTTDMVAFFGHNTPPVFRAFLAIEPPPAVTTTLVSTTGVVTTVTATTTVYGGGYSAVVVTVSTPPASVPTANPLPQEPFPAFSWALWQTLDSCIPKFGSVRLHHLVEGLRDIGTALADAFAAWRQQIRDLLVTPTSSLPLWAEILRPFLSVPVRYPRLTLLHISLLVLVGAAREFNRQCARRRILRNRDRQSTEEEELSATRKEVAKVLDKYGSWIEGAGEKAVFYRLSEEMDEAISYAHGRLGREFDRVERRHLLHPVLSCSGFQKAWEAERAAVQAMLDKRFSFVLAFIYTQSRAVLTSMWEFNVFWADFLFWETVETFLPFCLLMSFLMLAFVLGGVVMVIGLVGTVSWLALMGTTFGACVARPMVEEAKSIFSEMLRLPPTSSTGNEGLSNQQGPEGVYTSW</sequence>
<dbReference type="OrthoDB" id="10563341at2759"/>
<keyword evidence="2" id="KW-0812">Transmembrane</keyword>
<proteinExistence type="predicted"/>
<evidence type="ECO:0000256" key="1">
    <source>
        <dbReference type="SAM" id="MobiDB-lite"/>
    </source>
</evidence>
<evidence type="ECO:0000256" key="2">
    <source>
        <dbReference type="SAM" id="Phobius"/>
    </source>
</evidence>
<reference evidence="4 5" key="1">
    <citation type="submission" date="2016-04" db="EMBL/GenBank/DDBJ databases">
        <title>Draft genome of Fonsecaea erecta CBS 125763.</title>
        <authorList>
            <person name="Weiss V.A."/>
            <person name="Vicente V.A."/>
            <person name="Raittz R.T."/>
            <person name="Moreno L.F."/>
            <person name="De Souza E.M."/>
            <person name="Pedrosa F.O."/>
            <person name="Steffens M.B."/>
            <person name="Faoro H."/>
            <person name="Tadra-Sfeir M.Z."/>
            <person name="Najafzadeh M.J."/>
            <person name="Felipe M.S."/>
            <person name="Teixeira M."/>
            <person name="Sun J."/>
            <person name="Xi L."/>
            <person name="Gomes R."/>
            <person name="De Azevedo C.M."/>
            <person name="Salgado C.G."/>
            <person name="Da Silva M.B."/>
            <person name="Nascimento M.F."/>
            <person name="Queiroz-Telles F."/>
            <person name="Attili D.S."/>
            <person name="Gorbushina A."/>
        </authorList>
    </citation>
    <scope>NUCLEOTIDE SEQUENCE [LARGE SCALE GENOMIC DNA]</scope>
    <source>
        <strain evidence="4 5">CBS 125763</strain>
    </source>
</reference>
<keyword evidence="5" id="KW-1185">Reference proteome</keyword>